<proteinExistence type="predicted"/>
<organism evidence="2 3">
    <name type="scientific">Flexivirga oryzae</name>
    <dbReference type="NCBI Taxonomy" id="1794944"/>
    <lineage>
        <taxon>Bacteria</taxon>
        <taxon>Bacillati</taxon>
        <taxon>Actinomycetota</taxon>
        <taxon>Actinomycetes</taxon>
        <taxon>Micrococcales</taxon>
        <taxon>Dermacoccaceae</taxon>
        <taxon>Flexivirga</taxon>
    </lineage>
</organism>
<gene>
    <name evidence="2" type="ORF">FHU39_004622</name>
</gene>
<dbReference type="RefSeq" id="WP_183323125.1">
    <property type="nucleotide sequence ID" value="NZ_JACHVQ010000006.1"/>
</dbReference>
<comment type="caution">
    <text evidence="2">The sequence shown here is derived from an EMBL/GenBank/DDBJ whole genome shotgun (WGS) entry which is preliminary data.</text>
</comment>
<dbReference type="EMBL" id="JACHVQ010000006">
    <property type="protein sequence ID" value="MBB2894576.1"/>
    <property type="molecule type" value="Genomic_DNA"/>
</dbReference>
<reference evidence="2 3" key="1">
    <citation type="submission" date="2020-08" db="EMBL/GenBank/DDBJ databases">
        <title>Sequencing the genomes of 1000 actinobacteria strains.</title>
        <authorList>
            <person name="Klenk H.-P."/>
        </authorList>
    </citation>
    <scope>NUCLEOTIDE SEQUENCE [LARGE SCALE GENOMIC DNA]</scope>
    <source>
        <strain evidence="2 3">DSM 105369</strain>
    </source>
</reference>
<protein>
    <submittedName>
        <fullName evidence="2">Type II secretory pathway predicted ATPase ExeA</fullName>
    </submittedName>
</protein>
<sequence>MSWTQTRSQIAHAKRRDPNADVTELRRQLRAERLAEHIERVVNEAPPLTPEQRDRLAVLLRGGAR</sequence>
<feature type="region of interest" description="Disordered" evidence="1">
    <location>
        <begin position="1"/>
        <end position="23"/>
    </location>
</feature>
<dbReference type="Proteomes" id="UP000559182">
    <property type="component" value="Unassembled WGS sequence"/>
</dbReference>
<evidence type="ECO:0000313" key="2">
    <source>
        <dbReference type="EMBL" id="MBB2894576.1"/>
    </source>
</evidence>
<accession>A0A839NG38</accession>
<keyword evidence="3" id="KW-1185">Reference proteome</keyword>
<name>A0A839NG38_9MICO</name>
<evidence type="ECO:0000313" key="3">
    <source>
        <dbReference type="Proteomes" id="UP000559182"/>
    </source>
</evidence>
<evidence type="ECO:0000256" key="1">
    <source>
        <dbReference type="SAM" id="MobiDB-lite"/>
    </source>
</evidence>
<dbReference type="AlphaFoldDB" id="A0A839NG38"/>